<dbReference type="Gene3D" id="3.40.50.720">
    <property type="entry name" value="NAD(P)-binding Rossmann-like Domain"/>
    <property type="match status" value="2"/>
</dbReference>
<reference evidence="6 7" key="1">
    <citation type="submission" date="2022-06" db="EMBL/GenBank/DDBJ databases">
        <title>Halogeometricum sp. a new haloarchaeum isolate from saline soil.</title>
        <authorList>
            <person name="Strakova D."/>
            <person name="Galisteo C."/>
            <person name="Sanchez-Porro C."/>
            <person name="Ventosa A."/>
        </authorList>
    </citation>
    <scope>NUCLEOTIDE SEQUENCE [LARGE SCALE GENOMIC DNA]</scope>
    <source>
        <strain evidence="6 7">S1BR25-6</strain>
    </source>
</reference>
<dbReference type="SUPFAM" id="SSF52283">
    <property type="entry name" value="Formate/glycerate dehydrogenase catalytic domain-like"/>
    <property type="match status" value="1"/>
</dbReference>
<name>A0ABU2GF10_9EURY</name>
<evidence type="ECO:0000256" key="2">
    <source>
        <dbReference type="ARBA" id="ARBA00023027"/>
    </source>
</evidence>
<evidence type="ECO:0000313" key="7">
    <source>
        <dbReference type="Proteomes" id="UP001257060"/>
    </source>
</evidence>
<evidence type="ECO:0000313" key="6">
    <source>
        <dbReference type="EMBL" id="MDS0299388.1"/>
    </source>
</evidence>
<dbReference type="PANTHER" id="PTHR43333:SF1">
    <property type="entry name" value="D-ISOMER SPECIFIC 2-HYDROXYACID DEHYDROGENASE NAD-BINDING DOMAIN-CONTAINING PROTEIN"/>
    <property type="match status" value="1"/>
</dbReference>
<keyword evidence="1 3" id="KW-0560">Oxidoreductase</keyword>
<feature type="domain" description="D-isomer specific 2-hydroxyacid dehydrogenase catalytic" evidence="4">
    <location>
        <begin position="75"/>
        <end position="324"/>
    </location>
</feature>
<keyword evidence="7" id="KW-1185">Reference proteome</keyword>
<dbReference type="CDD" id="cd05300">
    <property type="entry name" value="2-Hacid_dh_1"/>
    <property type="match status" value="1"/>
</dbReference>
<dbReference type="PANTHER" id="PTHR43333">
    <property type="entry name" value="2-HACID_DH_C DOMAIN-CONTAINING PROTEIN"/>
    <property type="match status" value="1"/>
</dbReference>
<dbReference type="InterPro" id="IPR006139">
    <property type="entry name" value="D-isomer_2_OHA_DH_cat_dom"/>
</dbReference>
<comment type="similarity">
    <text evidence="3">Belongs to the D-isomer specific 2-hydroxyacid dehydrogenase family.</text>
</comment>
<organism evidence="6 7">
    <name type="scientific">Halogeometricum salsisoli</name>
    <dbReference type="NCBI Taxonomy" id="2950536"/>
    <lineage>
        <taxon>Archaea</taxon>
        <taxon>Methanobacteriati</taxon>
        <taxon>Methanobacteriota</taxon>
        <taxon>Stenosarchaea group</taxon>
        <taxon>Halobacteria</taxon>
        <taxon>Halobacteriales</taxon>
        <taxon>Haloferacaceae</taxon>
        <taxon>Halogeometricum</taxon>
    </lineage>
</organism>
<evidence type="ECO:0000256" key="1">
    <source>
        <dbReference type="ARBA" id="ARBA00023002"/>
    </source>
</evidence>
<comment type="caution">
    <text evidence="6">The sequence shown here is derived from an EMBL/GenBank/DDBJ whole genome shotgun (WGS) entry which is preliminary data.</text>
</comment>
<dbReference type="RefSeq" id="WP_310924248.1">
    <property type="nucleotide sequence ID" value="NZ_JAMQOP010000002.1"/>
</dbReference>
<protein>
    <submittedName>
        <fullName evidence="6">D-2-hydroxyacid dehydrogenase</fullName>
    </submittedName>
</protein>
<dbReference type="Pfam" id="PF00389">
    <property type="entry name" value="2-Hacid_dh"/>
    <property type="match status" value="1"/>
</dbReference>
<dbReference type="NCBIfam" id="NF041369">
    <property type="entry name" value="Dhydh_Halo"/>
    <property type="match status" value="1"/>
</dbReference>
<dbReference type="Proteomes" id="UP001257060">
    <property type="component" value="Unassembled WGS sequence"/>
</dbReference>
<dbReference type="Pfam" id="PF02826">
    <property type="entry name" value="2-Hacid_dh_C"/>
    <property type="match status" value="1"/>
</dbReference>
<evidence type="ECO:0000259" key="4">
    <source>
        <dbReference type="Pfam" id="PF00389"/>
    </source>
</evidence>
<sequence>MPLTIGIHPSVARIVPPERLESELTDAAPEATVRVLDGHGDGRGGRDVTVDPASVGDSIDVVASFGFEEWFLDAGLEWVHVVRAGHDEFPVEALRDRGIALTNSSGIHGAPVGETVLGYMLQFAHGLHRYRDDQLDREWNPRPWGESFTLEGERVCVVGLGTLGRGIARRADAIGMSVTGVRRTPAPVDHVAERYSPENLREAVSDARFVVLAVPLNPATEGLFGAEELAAMREDAYLVNVARGPVADQSAVVDALKSESIAGAALDVTDPEPLPQESPLWGMENVVVTPHASAADEAFPERVADIVGENVRRLESGESLANQVV</sequence>
<evidence type="ECO:0000259" key="5">
    <source>
        <dbReference type="Pfam" id="PF02826"/>
    </source>
</evidence>
<dbReference type="InterPro" id="IPR054891">
    <property type="entry name" value="Dhydh_Halo"/>
</dbReference>
<gene>
    <name evidence="6" type="ORF">NDI76_11610</name>
</gene>
<evidence type="ECO:0000256" key="3">
    <source>
        <dbReference type="RuleBase" id="RU003719"/>
    </source>
</evidence>
<dbReference type="EMBL" id="JAMQOP010000002">
    <property type="protein sequence ID" value="MDS0299388.1"/>
    <property type="molecule type" value="Genomic_DNA"/>
</dbReference>
<accession>A0ABU2GF10</accession>
<dbReference type="InterPro" id="IPR006140">
    <property type="entry name" value="D-isomer_DH_NAD-bd"/>
</dbReference>
<proteinExistence type="inferred from homology"/>
<dbReference type="InterPro" id="IPR036291">
    <property type="entry name" value="NAD(P)-bd_dom_sf"/>
</dbReference>
<feature type="domain" description="D-isomer specific 2-hydroxyacid dehydrogenase NAD-binding" evidence="5">
    <location>
        <begin position="117"/>
        <end position="292"/>
    </location>
</feature>
<keyword evidence="2" id="KW-0520">NAD</keyword>
<dbReference type="SUPFAM" id="SSF51735">
    <property type="entry name" value="NAD(P)-binding Rossmann-fold domains"/>
    <property type="match status" value="1"/>
</dbReference>